<proteinExistence type="inferred from homology"/>
<name>A0A8H7WDJ8_9HELO</name>
<evidence type="ECO:0000256" key="3">
    <source>
        <dbReference type="RuleBase" id="RU000441"/>
    </source>
</evidence>
<dbReference type="InterPro" id="IPR036969">
    <property type="entry name" value="Citrate_synthase_sf"/>
</dbReference>
<dbReference type="InterPro" id="IPR002020">
    <property type="entry name" value="Citrate_synthase"/>
</dbReference>
<dbReference type="Proteomes" id="UP000664132">
    <property type="component" value="Unassembled WGS sequence"/>
</dbReference>
<dbReference type="PANTHER" id="PTHR11739">
    <property type="entry name" value="CITRATE SYNTHASE"/>
    <property type="match status" value="1"/>
</dbReference>
<accession>A0A8H7WDJ8</accession>
<sequence>MGTKANPKPESTTSFDYLHIFDSRTKLGHNIPIHNNFVQAADLSTISVPDAHDPQRMRKLGVLDVGFQHTACKESGITLIDGEKGELRFRNVPIQDLFHDHNFDITMYLLIWGSLPTTEQLRDFRNALAAAMTPPQVVVDAIQALPRDADLFSAFAVGMGAYIGCDQEMVSSRHRPELTYHNNMSTTDSALIRTIGYIATTVAVTYCHKRGKAFTPACPGLSLLQNVLLMMGIDDRDLKISTHLDKLWILYADHELSCSTAASLHVASTLTDPISCFLAAVIAGSGPLHAGAIELCYDGLGMLGTVDNVPAYIDAVKAKQFRLFGYGHRVYKARDPRVGLIEELMEANREAIDENPLLQVAMEIDRVANTDPYFVERELKVNVDLYGCFIYTAMGIDRDIIPGVMLISRAGGVMAHWREAMSQPIKIWRPMQKYKL</sequence>
<evidence type="ECO:0000256" key="2">
    <source>
        <dbReference type="ARBA" id="ARBA00022679"/>
    </source>
</evidence>
<dbReference type="AlphaFoldDB" id="A0A8H7WDJ8"/>
<dbReference type="EMBL" id="JAFJYH010000043">
    <property type="protein sequence ID" value="KAG4422850.1"/>
    <property type="molecule type" value="Genomic_DNA"/>
</dbReference>
<gene>
    <name evidence="4" type="ORF">IFR04_004072</name>
</gene>
<dbReference type="OrthoDB" id="435022at2759"/>
<dbReference type="PRINTS" id="PR00143">
    <property type="entry name" value="CITRTSNTHASE"/>
</dbReference>
<evidence type="ECO:0000313" key="5">
    <source>
        <dbReference type="Proteomes" id="UP000664132"/>
    </source>
</evidence>
<evidence type="ECO:0000256" key="1">
    <source>
        <dbReference type="ARBA" id="ARBA00010566"/>
    </source>
</evidence>
<dbReference type="PROSITE" id="PS00480">
    <property type="entry name" value="CITRATE_SYNTHASE"/>
    <property type="match status" value="1"/>
</dbReference>
<comment type="similarity">
    <text evidence="1 3">Belongs to the citrate synthase family.</text>
</comment>
<keyword evidence="2 3" id="KW-0808">Transferase</keyword>
<dbReference type="Gene3D" id="1.10.230.10">
    <property type="entry name" value="Cytochrome P450-Terp, domain 2"/>
    <property type="match status" value="1"/>
</dbReference>
<dbReference type="GO" id="GO:0006099">
    <property type="term" value="P:tricarboxylic acid cycle"/>
    <property type="evidence" value="ECO:0007669"/>
    <property type="project" value="TreeGrafter"/>
</dbReference>
<dbReference type="InterPro" id="IPR016143">
    <property type="entry name" value="Citrate_synth-like_sm_a-sub"/>
</dbReference>
<dbReference type="InterPro" id="IPR016142">
    <property type="entry name" value="Citrate_synth-like_lrg_a-sub"/>
</dbReference>
<evidence type="ECO:0000313" key="4">
    <source>
        <dbReference type="EMBL" id="KAG4422850.1"/>
    </source>
</evidence>
<organism evidence="4 5">
    <name type="scientific">Cadophora malorum</name>
    <dbReference type="NCBI Taxonomy" id="108018"/>
    <lineage>
        <taxon>Eukaryota</taxon>
        <taxon>Fungi</taxon>
        <taxon>Dikarya</taxon>
        <taxon>Ascomycota</taxon>
        <taxon>Pezizomycotina</taxon>
        <taxon>Leotiomycetes</taxon>
        <taxon>Helotiales</taxon>
        <taxon>Ploettnerulaceae</taxon>
        <taxon>Cadophora</taxon>
    </lineage>
</organism>
<dbReference type="PANTHER" id="PTHR11739:SF4">
    <property type="entry name" value="CITRATE SYNTHASE, PEROXISOMAL"/>
    <property type="match status" value="1"/>
</dbReference>
<reference evidence="4" key="1">
    <citation type="submission" date="2021-02" db="EMBL/GenBank/DDBJ databases">
        <title>Genome sequence Cadophora malorum strain M34.</title>
        <authorList>
            <person name="Stefanovic E."/>
            <person name="Vu D."/>
            <person name="Scully C."/>
            <person name="Dijksterhuis J."/>
            <person name="Roader J."/>
            <person name="Houbraken J."/>
        </authorList>
    </citation>
    <scope>NUCLEOTIDE SEQUENCE</scope>
    <source>
        <strain evidence="4">M34</strain>
    </source>
</reference>
<dbReference type="Pfam" id="PF00285">
    <property type="entry name" value="Citrate_synt"/>
    <property type="match status" value="1"/>
</dbReference>
<comment type="caution">
    <text evidence="4">The sequence shown here is derived from an EMBL/GenBank/DDBJ whole genome shotgun (WGS) entry which is preliminary data.</text>
</comment>
<protein>
    <recommendedName>
        <fullName evidence="3">Citrate synthase</fullName>
    </recommendedName>
</protein>
<dbReference type="GO" id="GO:0005759">
    <property type="term" value="C:mitochondrial matrix"/>
    <property type="evidence" value="ECO:0007669"/>
    <property type="project" value="TreeGrafter"/>
</dbReference>
<dbReference type="SUPFAM" id="SSF48256">
    <property type="entry name" value="Citrate synthase"/>
    <property type="match status" value="1"/>
</dbReference>
<dbReference type="GO" id="GO:0005975">
    <property type="term" value="P:carbohydrate metabolic process"/>
    <property type="evidence" value="ECO:0007669"/>
    <property type="project" value="TreeGrafter"/>
</dbReference>
<dbReference type="GO" id="GO:0046912">
    <property type="term" value="F:acyltransferase activity, acyl groups converted into alkyl on transfer"/>
    <property type="evidence" value="ECO:0007669"/>
    <property type="project" value="InterPro"/>
</dbReference>
<keyword evidence="5" id="KW-1185">Reference proteome</keyword>
<dbReference type="Gene3D" id="1.10.580.10">
    <property type="entry name" value="Citrate Synthase, domain 1"/>
    <property type="match status" value="1"/>
</dbReference>
<dbReference type="InterPro" id="IPR019810">
    <property type="entry name" value="Citrate_synthase_AS"/>
</dbReference>